<accession>A0A0F9KPU8</accession>
<dbReference type="InterPro" id="IPR036866">
    <property type="entry name" value="RibonucZ/Hydroxyglut_hydro"/>
</dbReference>
<organism evidence="1">
    <name type="scientific">marine sediment metagenome</name>
    <dbReference type="NCBI Taxonomy" id="412755"/>
    <lineage>
        <taxon>unclassified sequences</taxon>
        <taxon>metagenomes</taxon>
        <taxon>ecological metagenomes</taxon>
    </lineage>
</organism>
<dbReference type="CDD" id="cd06262">
    <property type="entry name" value="metallo-hydrolase-like_MBL-fold"/>
    <property type="match status" value="1"/>
</dbReference>
<dbReference type="EMBL" id="LAZR01007599">
    <property type="protein sequence ID" value="KKM84229.1"/>
    <property type="molecule type" value="Genomic_DNA"/>
</dbReference>
<dbReference type="Gene3D" id="3.60.15.10">
    <property type="entry name" value="Ribonuclease Z/Hydroxyacylglutathione hydrolase-like"/>
    <property type="match status" value="1"/>
</dbReference>
<name>A0A0F9KPU8_9ZZZZ</name>
<dbReference type="SUPFAM" id="SSF56281">
    <property type="entry name" value="Metallo-hydrolase/oxidoreductase"/>
    <property type="match status" value="1"/>
</dbReference>
<dbReference type="AlphaFoldDB" id="A0A0F9KPU8"/>
<proteinExistence type="predicted"/>
<protein>
    <recommendedName>
        <fullName evidence="2">Metallo-beta-lactamase domain-containing protein</fullName>
    </recommendedName>
</protein>
<reference evidence="1" key="1">
    <citation type="journal article" date="2015" name="Nature">
        <title>Complex archaea that bridge the gap between prokaryotes and eukaryotes.</title>
        <authorList>
            <person name="Spang A."/>
            <person name="Saw J.H."/>
            <person name="Jorgensen S.L."/>
            <person name="Zaremba-Niedzwiedzka K."/>
            <person name="Martijn J."/>
            <person name="Lind A.E."/>
            <person name="van Eijk R."/>
            <person name="Schleper C."/>
            <person name="Guy L."/>
            <person name="Ettema T.J."/>
        </authorList>
    </citation>
    <scope>NUCLEOTIDE SEQUENCE</scope>
</reference>
<sequence>MSISKSNNLKITEVSEDILLIHQIKPPSYFSCCDGLLILPKEGRNKLTIALDLNVEPHLIQNISDVYGPVSDYVCSHCHMDHITHIHQWESLGATIHAPIPENSFLLDLYKFYEGFGFNNVMEYSIIEKFAKDNGFNPCNSVKPFKPGIKLKFEDFVIETIHFKSHSQAHVGFLLPAYKILHISCLGFDRPKPEINGFGPWYGFNECSISHYITDIDLAESIYLNQAKFLTSSHSYIVINPDRTPFKYMRDKIEKNQITVDRAITSLKRSKSSEVTMDDFLKLDLFFPKRKINGYILEIYNYWESEIISKHIERSKY</sequence>
<comment type="caution">
    <text evidence="1">The sequence shown here is derived from an EMBL/GenBank/DDBJ whole genome shotgun (WGS) entry which is preliminary data.</text>
</comment>
<evidence type="ECO:0008006" key="2">
    <source>
        <dbReference type="Google" id="ProtNLM"/>
    </source>
</evidence>
<evidence type="ECO:0000313" key="1">
    <source>
        <dbReference type="EMBL" id="KKM84229.1"/>
    </source>
</evidence>
<gene>
    <name evidence="1" type="ORF">LCGC14_1301340</name>
</gene>